<keyword evidence="1" id="KW-0732">Signal</keyword>
<comment type="caution">
    <text evidence="3">The sequence shown here is derived from an EMBL/GenBank/DDBJ whole genome shotgun (WGS) entry which is preliminary data.</text>
</comment>
<dbReference type="OrthoDB" id="1492759at2"/>
<dbReference type="Pfam" id="PF18942">
    <property type="entry name" value="DUF5689"/>
    <property type="match status" value="1"/>
</dbReference>
<reference evidence="3 4" key="1">
    <citation type="submission" date="2018-05" db="EMBL/GenBank/DDBJ databases">
        <title>Genomic Encyclopedia of Archaeal and Bacterial Type Strains, Phase II (KMG-II): from individual species to whole genera.</title>
        <authorList>
            <person name="Goeker M."/>
        </authorList>
    </citation>
    <scope>NUCLEOTIDE SEQUENCE [LARGE SCALE GENOMIC DNA]</scope>
    <source>
        <strain evidence="3 4">DSM 22637</strain>
    </source>
</reference>
<name>A0A316DR93_9FLAO</name>
<dbReference type="EMBL" id="QGGP01000001">
    <property type="protein sequence ID" value="PWK20356.1"/>
    <property type="molecule type" value="Genomic_DNA"/>
</dbReference>
<dbReference type="Gene3D" id="2.60.120.200">
    <property type="match status" value="1"/>
</dbReference>
<evidence type="ECO:0000259" key="2">
    <source>
        <dbReference type="Pfam" id="PF18942"/>
    </source>
</evidence>
<sequence>MKTNKFLKVVLGLMVTFAVVSCVQDDDYTVPSSMGDEENTNLNSLIASSTEVTIAEALTYFVPGEVTPIVTNVYVKGYVSSSDQTGNFYKEFFIQDSPSNPTAAIKIILNQVDSYNQFNLGRETYVNLNGLFIGEARSGDDVIAIGGKPNLDNEVEALTANQIPTHVLRSQVTEALMPLTLSISQISDANIGMFIEIENAQFSSSLDGEFFVDPMDDFDSSRPIESCEGFGYSYFPLETSSFANFAQQPLPTDFGGTIAGIVSKTYNGSNLVLALNSTDDINFDQAKCTPLDISDFTVVVDEDFQSAVNNTDFDFPGWTNFSEVGSRIWREKTFSGNGYTEFSTYGSGDAENIAWLVTPSIDMTGLDNVFLNFKAAQHHLDSEENTLEVFVSTDFDGTNVLGATWEPVAANLPSQANSWYEFVDSGLIDISEYSGTLYVAFKVVGSGTDLDLDGAYQIDDYKILAN</sequence>
<dbReference type="PROSITE" id="PS51257">
    <property type="entry name" value="PROKAR_LIPOPROTEIN"/>
    <property type="match status" value="1"/>
</dbReference>
<evidence type="ECO:0000256" key="1">
    <source>
        <dbReference type="SAM" id="SignalP"/>
    </source>
</evidence>
<feature type="domain" description="DUF5689" evidence="2">
    <location>
        <begin position="50"/>
        <end position="281"/>
    </location>
</feature>
<protein>
    <recommendedName>
        <fullName evidence="2">DUF5689 domain-containing protein</fullName>
    </recommendedName>
</protein>
<organism evidence="3 4">
    <name type="scientific">Xanthomarina spongicola</name>
    <dbReference type="NCBI Taxonomy" id="570520"/>
    <lineage>
        <taxon>Bacteria</taxon>
        <taxon>Pseudomonadati</taxon>
        <taxon>Bacteroidota</taxon>
        <taxon>Flavobacteriia</taxon>
        <taxon>Flavobacteriales</taxon>
        <taxon>Flavobacteriaceae</taxon>
        <taxon>Xanthomarina</taxon>
    </lineage>
</organism>
<gene>
    <name evidence="3" type="ORF">LX78_00055</name>
</gene>
<accession>A0A316DR93</accession>
<dbReference type="RefSeq" id="WP_109680648.1">
    <property type="nucleotide sequence ID" value="NZ_QGGP01000001.1"/>
</dbReference>
<dbReference type="AlphaFoldDB" id="A0A316DR93"/>
<feature type="signal peptide" evidence="1">
    <location>
        <begin position="1"/>
        <end position="25"/>
    </location>
</feature>
<feature type="chain" id="PRO_5016354771" description="DUF5689 domain-containing protein" evidence="1">
    <location>
        <begin position="26"/>
        <end position="466"/>
    </location>
</feature>
<dbReference type="InterPro" id="IPR043744">
    <property type="entry name" value="DUF5689"/>
</dbReference>
<dbReference type="NCBIfam" id="NF038128">
    <property type="entry name" value="choice_anch_J"/>
    <property type="match status" value="1"/>
</dbReference>
<dbReference type="Proteomes" id="UP000245430">
    <property type="component" value="Unassembled WGS sequence"/>
</dbReference>
<proteinExistence type="predicted"/>
<evidence type="ECO:0000313" key="4">
    <source>
        <dbReference type="Proteomes" id="UP000245430"/>
    </source>
</evidence>
<evidence type="ECO:0000313" key="3">
    <source>
        <dbReference type="EMBL" id="PWK20356.1"/>
    </source>
</evidence>
<keyword evidence="4" id="KW-1185">Reference proteome</keyword>